<feature type="domain" description="GST N-terminal" evidence="1">
    <location>
        <begin position="1"/>
        <end position="81"/>
    </location>
</feature>
<accession>A0ABW6CLK1</accession>
<dbReference type="InterPro" id="IPR004045">
    <property type="entry name" value="Glutathione_S-Trfase_N"/>
</dbReference>
<dbReference type="SUPFAM" id="SSF52833">
    <property type="entry name" value="Thioredoxin-like"/>
    <property type="match status" value="1"/>
</dbReference>
<keyword evidence="4" id="KW-1185">Reference proteome</keyword>
<dbReference type="PROSITE" id="PS50405">
    <property type="entry name" value="GST_CTER"/>
    <property type="match status" value="1"/>
</dbReference>
<gene>
    <name evidence="3" type="ORF">OCL97_07415</name>
</gene>
<dbReference type="SUPFAM" id="SSF47616">
    <property type="entry name" value="GST C-terminal domain-like"/>
    <property type="match status" value="1"/>
</dbReference>
<dbReference type="EMBL" id="JAOTJD010000010">
    <property type="protein sequence ID" value="MFD3263789.1"/>
    <property type="molecule type" value="Genomic_DNA"/>
</dbReference>
<dbReference type="Pfam" id="PF13410">
    <property type="entry name" value="GST_C_2"/>
    <property type="match status" value="1"/>
</dbReference>
<evidence type="ECO:0000313" key="3">
    <source>
        <dbReference type="EMBL" id="MFD3263789.1"/>
    </source>
</evidence>
<organism evidence="3 4">
    <name type="scientific">Phenylobacterium ferrooxidans</name>
    <dbReference type="NCBI Taxonomy" id="2982689"/>
    <lineage>
        <taxon>Bacteria</taxon>
        <taxon>Pseudomonadati</taxon>
        <taxon>Pseudomonadota</taxon>
        <taxon>Alphaproteobacteria</taxon>
        <taxon>Caulobacterales</taxon>
        <taxon>Caulobacteraceae</taxon>
        <taxon>Phenylobacterium</taxon>
    </lineage>
</organism>
<protein>
    <submittedName>
        <fullName evidence="3">Glutathione S-transferase</fullName>
    </submittedName>
</protein>
<dbReference type="RefSeq" id="WP_377368963.1">
    <property type="nucleotide sequence ID" value="NZ_JAOTJD010000010.1"/>
</dbReference>
<dbReference type="InterPro" id="IPR010987">
    <property type="entry name" value="Glutathione-S-Trfase_C-like"/>
</dbReference>
<evidence type="ECO:0000259" key="2">
    <source>
        <dbReference type="PROSITE" id="PS50405"/>
    </source>
</evidence>
<dbReference type="InterPro" id="IPR050983">
    <property type="entry name" value="GST_Omega/HSP26"/>
</dbReference>
<dbReference type="PANTHER" id="PTHR43968">
    <property type="match status" value="1"/>
</dbReference>
<dbReference type="Proteomes" id="UP001598130">
    <property type="component" value="Unassembled WGS sequence"/>
</dbReference>
<dbReference type="InterPro" id="IPR036282">
    <property type="entry name" value="Glutathione-S-Trfase_C_sf"/>
</dbReference>
<reference evidence="3 4" key="1">
    <citation type="submission" date="2022-09" db="EMBL/GenBank/DDBJ databases">
        <title>New species of Phenylobacterium.</title>
        <authorList>
            <person name="Mieszkin S."/>
        </authorList>
    </citation>
    <scope>NUCLEOTIDE SEQUENCE [LARGE SCALE GENOMIC DNA]</scope>
    <source>
        <strain evidence="3 4">HK31-G</strain>
    </source>
</reference>
<evidence type="ECO:0000259" key="1">
    <source>
        <dbReference type="PROSITE" id="PS50404"/>
    </source>
</evidence>
<dbReference type="Gene3D" id="3.40.30.10">
    <property type="entry name" value="Glutaredoxin"/>
    <property type="match status" value="1"/>
</dbReference>
<proteinExistence type="predicted"/>
<dbReference type="CDD" id="cd03205">
    <property type="entry name" value="GST_C_6"/>
    <property type="match status" value="1"/>
</dbReference>
<dbReference type="PANTHER" id="PTHR43968:SF6">
    <property type="entry name" value="GLUTATHIONE S-TRANSFERASE OMEGA"/>
    <property type="match status" value="1"/>
</dbReference>
<name>A0ABW6CLK1_9CAUL</name>
<comment type="caution">
    <text evidence="3">The sequence shown here is derived from an EMBL/GenBank/DDBJ whole genome shotgun (WGS) entry which is preliminary data.</text>
</comment>
<dbReference type="Gene3D" id="1.20.1050.10">
    <property type="match status" value="1"/>
</dbReference>
<feature type="domain" description="GST C-terminal" evidence="2">
    <location>
        <begin position="62"/>
        <end position="199"/>
    </location>
</feature>
<dbReference type="Pfam" id="PF13409">
    <property type="entry name" value="GST_N_2"/>
    <property type="match status" value="1"/>
</dbReference>
<evidence type="ECO:0000313" key="4">
    <source>
        <dbReference type="Proteomes" id="UP001598130"/>
    </source>
</evidence>
<dbReference type="PROSITE" id="PS50404">
    <property type="entry name" value="GST_NTER"/>
    <property type="match status" value="1"/>
</dbReference>
<sequence>MKLLYSPTSPYARKVRICALELGIALDEVVVGANPSQAADPGLAAANPLAKIPTLVLADGRTIYDSRVIVDYLDSLTDRALAPRSGDARWAALVEQAACDGILDAALLSRYELAMRPEAMRWPEWLAGQSGKIERALDLLETSARDAANPGLGDICVACALGYLDLRFPENGWRSGHPKLAAFFAAISERPSLKSTIPA</sequence>
<dbReference type="InterPro" id="IPR036249">
    <property type="entry name" value="Thioredoxin-like_sf"/>
</dbReference>
<dbReference type="CDD" id="cd03049">
    <property type="entry name" value="GST_N_3"/>
    <property type="match status" value="1"/>
</dbReference>